<dbReference type="InterPro" id="IPR029063">
    <property type="entry name" value="SAM-dependent_MTases_sf"/>
</dbReference>
<dbReference type="GO" id="GO:0035243">
    <property type="term" value="F:protein-arginine omega-N symmetric methyltransferase activity"/>
    <property type="evidence" value="ECO:0007669"/>
    <property type="project" value="TreeGrafter"/>
</dbReference>
<dbReference type="InterPro" id="IPR038375">
    <property type="entry name" value="NDUFAF7_sf"/>
</dbReference>
<dbReference type="PANTHER" id="PTHR12049">
    <property type="entry name" value="PROTEIN ARGININE METHYLTRANSFERASE NDUFAF7, MITOCHONDRIAL"/>
    <property type="match status" value="1"/>
</dbReference>
<evidence type="ECO:0000313" key="4">
    <source>
        <dbReference type="Proteomes" id="UP000298246"/>
    </source>
</evidence>
<evidence type="ECO:0000256" key="1">
    <source>
        <dbReference type="ARBA" id="ARBA00022603"/>
    </source>
</evidence>
<gene>
    <name evidence="3" type="ORF">B5M42_23275</name>
</gene>
<dbReference type="Proteomes" id="UP000298246">
    <property type="component" value="Unassembled WGS sequence"/>
</dbReference>
<dbReference type="SUPFAM" id="SSF53335">
    <property type="entry name" value="S-adenosyl-L-methionine-dependent methyltransferases"/>
    <property type="match status" value="1"/>
</dbReference>
<evidence type="ECO:0000313" key="3">
    <source>
        <dbReference type="EMBL" id="TFE83300.1"/>
    </source>
</evidence>
<keyword evidence="4" id="KW-1185">Reference proteome</keyword>
<sequence length="399" mass="44401">MSESAGHPAVVAAIRERMAASPDGAITFRDYMELALYHEPHGYYREERVKIGRDGDFYTSASIGTLMGELLAAHVAAYGAGGRDAASAGERDAAAHGPDAAPAPLRLVEWGGGTGRLALHLLDELRRAHPDVYAHTTYMLIESSGYHRRLQAETLHEHAALIRFADGEVWAEEPPEDHLIVIANELVDAFPVHRMRWREQRWEECAVVWDERRKAFGELWRPADDPALLAHADALGVAWREGQQAEFNLAAAEWVRRVGRRIRSGQLIVIDYGDVSAELYAAHRQLGTLMCYRRHQASADALVYAGEQDVTAHVNFSVCLAAAADAGFSPTRLQTQREFLVELGILGKLQDAHDPNPFSEKARRNRAIRQLLLSDQMSELFKVMTAYKHPASAEEEAVR</sequence>
<name>A0A4Y8PRC3_9BACL</name>
<dbReference type="RefSeq" id="WP_134757285.1">
    <property type="nucleotide sequence ID" value="NZ_MYFO02000016.1"/>
</dbReference>
<keyword evidence="2" id="KW-0808">Transferase</keyword>
<comment type="caution">
    <text evidence="3">The sequence shown here is derived from an EMBL/GenBank/DDBJ whole genome shotgun (WGS) entry which is preliminary data.</text>
</comment>
<organism evidence="3 4">
    <name type="scientific">Paenibacillus athensensis</name>
    <dbReference type="NCBI Taxonomy" id="1967502"/>
    <lineage>
        <taxon>Bacteria</taxon>
        <taxon>Bacillati</taxon>
        <taxon>Bacillota</taxon>
        <taxon>Bacilli</taxon>
        <taxon>Bacillales</taxon>
        <taxon>Paenibacillaceae</taxon>
        <taxon>Paenibacillus</taxon>
    </lineage>
</organism>
<dbReference type="AlphaFoldDB" id="A0A4Y8PRC3"/>
<dbReference type="PANTHER" id="PTHR12049:SF7">
    <property type="entry name" value="PROTEIN ARGININE METHYLTRANSFERASE NDUFAF7, MITOCHONDRIAL"/>
    <property type="match status" value="1"/>
</dbReference>
<protein>
    <recommendedName>
        <fullName evidence="5">SAM-dependent methyltransferase, MidA family</fullName>
    </recommendedName>
</protein>
<dbReference type="Gene3D" id="3.40.50.12710">
    <property type="match status" value="1"/>
</dbReference>
<dbReference type="OrthoDB" id="9794208at2"/>
<evidence type="ECO:0008006" key="5">
    <source>
        <dbReference type="Google" id="ProtNLM"/>
    </source>
</evidence>
<dbReference type="EMBL" id="MYFO01000052">
    <property type="protein sequence ID" value="TFE83300.1"/>
    <property type="molecule type" value="Genomic_DNA"/>
</dbReference>
<dbReference type="GO" id="GO:0032259">
    <property type="term" value="P:methylation"/>
    <property type="evidence" value="ECO:0007669"/>
    <property type="project" value="UniProtKB-KW"/>
</dbReference>
<proteinExistence type="predicted"/>
<keyword evidence="1" id="KW-0489">Methyltransferase</keyword>
<accession>A0A4Y8PRC3</accession>
<dbReference type="Pfam" id="PF02636">
    <property type="entry name" value="Methyltransf_28"/>
    <property type="match status" value="1"/>
</dbReference>
<dbReference type="InterPro" id="IPR003788">
    <property type="entry name" value="NDUFAF7"/>
</dbReference>
<reference evidence="3 4" key="1">
    <citation type="submission" date="2017-03" db="EMBL/GenBank/DDBJ databases">
        <title>Isolation of Levoglucosan Utilizing Bacteria.</title>
        <authorList>
            <person name="Arya A.S."/>
        </authorList>
    </citation>
    <scope>NUCLEOTIDE SEQUENCE [LARGE SCALE GENOMIC DNA]</scope>
    <source>
        <strain evidence="3 4">MEC069</strain>
    </source>
</reference>
<evidence type="ECO:0000256" key="2">
    <source>
        <dbReference type="ARBA" id="ARBA00022679"/>
    </source>
</evidence>